<dbReference type="Proteomes" id="UP001605036">
    <property type="component" value="Unassembled WGS sequence"/>
</dbReference>
<name>A0ABD1YJH0_9MARC</name>
<proteinExistence type="predicted"/>
<dbReference type="EMBL" id="JBHFFA010000004">
    <property type="protein sequence ID" value="KAL2629847.1"/>
    <property type="molecule type" value="Genomic_DNA"/>
</dbReference>
<feature type="region of interest" description="Disordered" evidence="1">
    <location>
        <begin position="41"/>
        <end position="69"/>
    </location>
</feature>
<gene>
    <name evidence="2" type="ORF">R1flu_014533</name>
</gene>
<sequence length="118" mass="12703">MGISNESKPLDTRKKRCIQEEGKLDGDVTSTLQEMIILGGIDSDGYEPASPGKAGNCPKEPTESEEGAENKGYLAEVGIAELHQSLDQNSEPPGTLNMTNLQFQVLKSKSRTVTRGPL</sequence>
<organism evidence="2 3">
    <name type="scientific">Riccia fluitans</name>
    <dbReference type="NCBI Taxonomy" id="41844"/>
    <lineage>
        <taxon>Eukaryota</taxon>
        <taxon>Viridiplantae</taxon>
        <taxon>Streptophyta</taxon>
        <taxon>Embryophyta</taxon>
        <taxon>Marchantiophyta</taxon>
        <taxon>Marchantiopsida</taxon>
        <taxon>Marchantiidae</taxon>
        <taxon>Marchantiales</taxon>
        <taxon>Ricciaceae</taxon>
        <taxon>Riccia</taxon>
    </lineage>
</organism>
<accession>A0ABD1YJH0</accession>
<evidence type="ECO:0000256" key="1">
    <source>
        <dbReference type="SAM" id="MobiDB-lite"/>
    </source>
</evidence>
<comment type="caution">
    <text evidence="2">The sequence shown here is derived from an EMBL/GenBank/DDBJ whole genome shotgun (WGS) entry which is preliminary data.</text>
</comment>
<evidence type="ECO:0000313" key="2">
    <source>
        <dbReference type="EMBL" id="KAL2629847.1"/>
    </source>
</evidence>
<keyword evidence="3" id="KW-1185">Reference proteome</keyword>
<dbReference type="AlphaFoldDB" id="A0ABD1YJH0"/>
<evidence type="ECO:0000313" key="3">
    <source>
        <dbReference type="Proteomes" id="UP001605036"/>
    </source>
</evidence>
<reference evidence="2 3" key="1">
    <citation type="submission" date="2024-09" db="EMBL/GenBank/DDBJ databases">
        <title>Chromosome-scale assembly of Riccia fluitans.</title>
        <authorList>
            <person name="Paukszto L."/>
            <person name="Sawicki J."/>
            <person name="Karawczyk K."/>
            <person name="Piernik-Szablinska J."/>
            <person name="Szczecinska M."/>
            <person name="Mazdziarz M."/>
        </authorList>
    </citation>
    <scope>NUCLEOTIDE SEQUENCE [LARGE SCALE GENOMIC DNA]</scope>
    <source>
        <strain evidence="2">Rf_01</strain>
        <tissue evidence="2">Aerial parts of the thallus</tissue>
    </source>
</reference>
<protein>
    <submittedName>
        <fullName evidence="2">Uncharacterized protein</fullName>
    </submittedName>
</protein>